<reference evidence="6 7" key="1">
    <citation type="submission" date="2016-08" db="EMBL/GenBank/DDBJ databases">
        <title>A Parts List for Fungal Cellulosomes Revealed by Comparative Genomics.</title>
        <authorList>
            <consortium name="DOE Joint Genome Institute"/>
            <person name="Haitjema C.H."/>
            <person name="Gilmore S.P."/>
            <person name="Henske J.K."/>
            <person name="Solomon K.V."/>
            <person name="De Groot R."/>
            <person name="Kuo A."/>
            <person name="Mondo S.J."/>
            <person name="Salamov A.A."/>
            <person name="Labutti K."/>
            <person name="Zhao Z."/>
            <person name="Chiniquy J."/>
            <person name="Barry K."/>
            <person name="Brewer H.M."/>
            <person name="Purvine S.O."/>
            <person name="Wright A.T."/>
            <person name="Boxma B."/>
            <person name="Van Alen T."/>
            <person name="Hackstein J.H."/>
            <person name="Baker S.E."/>
            <person name="Grigoriev I.V."/>
            <person name="O'Malley M.A."/>
        </authorList>
    </citation>
    <scope>NUCLEOTIDE SEQUENCE [LARGE SCALE GENOMIC DNA]</scope>
    <source>
        <strain evidence="6 7">S4</strain>
    </source>
</reference>
<gene>
    <name evidence="6" type="ORF">BCR32DRAFT_235353</name>
</gene>
<dbReference type="CDD" id="cd01310">
    <property type="entry name" value="TatD_DNAse"/>
    <property type="match status" value="1"/>
</dbReference>
<dbReference type="GO" id="GO:0006309">
    <property type="term" value="P:apoptotic DNA fragmentation"/>
    <property type="evidence" value="ECO:0007669"/>
    <property type="project" value="EnsemblFungi"/>
</dbReference>
<evidence type="ECO:0000256" key="1">
    <source>
        <dbReference type="ARBA" id="ARBA00009275"/>
    </source>
</evidence>
<dbReference type="GO" id="GO:0008296">
    <property type="term" value="F:3'-5'-DNA exonuclease activity"/>
    <property type="evidence" value="ECO:0007669"/>
    <property type="project" value="EnsemblFungi"/>
</dbReference>
<keyword evidence="3 5" id="KW-0479">Metal-binding</keyword>
<evidence type="ECO:0000256" key="3">
    <source>
        <dbReference type="ARBA" id="ARBA00022723"/>
    </source>
</evidence>
<feature type="binding site" evidence="5">
    <location>
        <position position="151"/>
    </location>
    <ligand>
        <name>a divalent metal cation</name>
        <dbReference type="ChEBI" id="CHEBI:60240"/>
        <label>2</label>
    </ligand>
</feature>
<keyword evidence="2" id="KW-0540">Nuclease</keyword>
<evidence type="ECO:0000313" key="6">
    <source>
        <dbReference type="EMBL" id="ORX77955.1"/>
    </source>
</evidence>
<keyword evidence="7" id="KW-1185">Reference proteome</keyword>
<name>A0A1Y1WX31_9FUNG</name>
<feature type="binding site" evidence="5">
    <location>
        <position position="225"/>
    </location>
    <ligand>
        <name>a divalent metal cation</name>
        <dbReference type="ChEBI" id="CHEBI:60240"/>
        <label>1</label>
    </ligand>
</feature>
<evidence type="ECO:0000256" key="2">
    <source>
        <dbReference type="ARBA" id="ARBA00022722"/>
    </source>
</evidence>
<dbReference type="PANTHER" id="PTHR10060:SF15">
    <property type="entry name" value="DEOXYRIBONUCLEASE TATDN1"/>
    <property type="match status" value="1"/>
</dbReference>
<dbReference type="STRING" id="1754192.A0A1Y1WX31"/>
<feature type="binding site" evidence="5">
    <location>
        <position position="114"/>
    </location>
    <ligand>
        <name>a divalent metal cation</name>
        <dbReference type="ChEBI" id="CHEBI:60240"/>
        <label>1</label>
    </ligand>
</feature>
<evidence type="ECO:0000256" key="5">
    <source>
        <dbReference type="PIRSR" id="PIRSR005902-1"/>
    </source>
</evidence>
<dbReference type="Proteomes" id="UP000193944">
    <property type="component" value="Unassembled WGS sequence"/>
</dbReference>
<keyword evidence="4" id="KW-0378">Hydrolase</keyword>
<dbReference type="GO" id="GO:0005829">
    <property type="term" value="C:cytosol"/>
    <property type="evidence" value="ECO:0007669"/>
    <property type="project" value="TreeGrafter"/>
</dbReference>
<protein>
    <submittedName>
        <fullName evidence="6">Putative deoxyribonuclease TATDN1</fullName>
    </submittedName>
</protein>
<dbReference type="Pfam" id="PF01026">
    <property type="entry name" value="TatD_DNase"/>
    <property type="match status" value="1"/>
</dbReference>
<dbReference type="GO" id="GO:0004519">
    <property type="term" value="F:endonuclease activity"/>
    <property type="evidence" value="ECO:0007669"/>
    <property type="project" value="EnsemblFungi"/>
</dbReference>
<dbReference type="InterPro" id="IPR032466">
    <property type="entry name" value="Metal_Hydrolase"/>
</dbReference>
<sequence length="305" mass="34996">MSLKLIDVAVNLTDPMFYGIYRDKQVHEDDFDDIIARAQERGVEKMITLAGNLEDSESALKITSKYPDSIYSTVGCHPTRCSEFLEHKEGPEDYYQRLLKVVKENKKNIVAIGECGLDYDRIHFCPIDVQKRFFKVHFNLAKETGLPMILHNRNTNTDFVDMVKEHHDMFSTGVVHSFTGSVEEALTIVNDLDLYIGFNGCSLKTEENLKVIEAIPAEKIMIGTDAPWCDIRRTHASYKFLDPKFIDSPDQFKKKERFQKGCQVKGRNEPCQLLQVLSVIANIKKMDINELATMIYNNTKKVFNI</sequence>
<comment type="caution">
    <text evidence="6">The sequence shown here is derived from an EMBL/GenBank/DDBJ whole genome shotgun (WGS) entry which is preliminary data.</text>
</comment>
<dbReference type="PIRSF" id="PIRSF005902">
    <property type="entry name" value="DNase_TatD"/>
    <property type="match status" value="1"/>
</dbReference>
<accession>A0A1Y1WX31</accession>
<reference evidence="6 7" key="2">
    <citation type="submission" date="2016-08" db="EMBL/GenBank/DDBJ databases">
        <title>Pervasive Adenine N6-methylation of Active Genes in Fungi.</title>
        <authorList>
            <consortium name="DOE Joint Genome Institute"/>
            <person name="Mondo S.J."/>
            <person name="Dannebaum R.O."/>
            <person name="Kuo R.C."/>
            <person name="Labutti K."/>
            <person name="Haridas S."/>
            <person name="Kuo A."/>
            <person name="Salamov A."/>
            <person name="Ahrendt S.R."/>
            <person name="Lipzen A."/>
            <person name="Sullivan W."/>
            <person name="Andreopoulos W.B."/>
            <person name="Clum A."/>
            <person name="Lindquist E."/>
            <person name="Daum C."/>
            <person name="Ramamoorthy G.K."/>
            <person name="Gryganskyi A."/>
            <person name="Culley D."/>
            <person name="Magnuson J.K."/>
            <person name="James T.Y."/>
            <person name="O'Malley M.A."/>
            <person name="Stajich J.E."/>
            <person name="Spatafora J.W."/>
            <person name="Visel A."/>
            <person name="Grigoriev I.V."/>
        </authorList>
    </citation>
    <scope>NUCLEOTIDE SEQUENCE [LARGE SCALE GENOMIC DNA]</scope>
    <source>
        <strain evidence="6 7">S4</strain>
    </source>
</reference>
<feature type="binding site" evidence="5">
    <location>
        <position position="176"/>
    </location>
    <ligand>
        <name>a divalent metal cation</name>
        <dbReference type="ChEBI" id="CHEBI:60240"/>
        <label>2</label>
    </ligand>
</feature>
<dbReference type="AlphaFoldDB" id="A0A1Y1WX31"/>
<proteinExistence type="inferred from homology"/>
<comment type="similarity">
    <text evidence="1">Belongs to the metallo-dependent hydrolases superfamily. TatD-type hydrolase family.</text>
</comment>
<dbReference type="EMBL" id="MCFG01000228">
    <property type="protein sequence ID" value="ORX77955.1"/>
    <property type="molecule type" value="Genomic_DNA"/>
</dbReference>
<dbReference type="PANTHER" id="PTHR10060">
    <property type="entry name" value="TATD FAMILY DEOXYRIBONUCLEASE"/>
    <property type="match status" value="1"/>
</dbReference>
<evidence type="ECO:0000313" key="7">
    <source>
        <dbReference type="Proteomes" id="UP000193944"/>
    </source>
</evidence>
<dbReference type="SUPFAM" id="SSF51556">
    <property type="entry name" value="Metallo-dependent hydrolases"/>
    <property type="match status" value="1"/>
</dbReference>
<dbReference type="GO" id="GO:0034599">
    <property type="term" value="P:cellular response to oxidative stress"/>
    <property type="evidence" value="ECO:0007669"/>
    <property type="project" value="EnsemblFungi"/>
</dbReference>
<dbReference type="OrthoDB" id="6079689at2759"/>
<dbReference type="InterPro" id="IPR050891">
    <property type="entry name" value="TatD-type_Hydrolase"/>
</dbReference>
<dbReference type="InterPro" id="IPR001130">
    <property type="entry name" value="TatD-like"/>
</dbReference>
<dbReference type="Gene3D" id="3.20.20.140">
    <property type="entry name" value="Metal-dependent hydrolases"/>
    <property type="match status" value="1"/>
</dbReference>
<dbReference type="GO" id="GO:0046872">
    <property type="term" value="F:metal ion binding"/>
    <property type="evidence" value="ECO:0007669"/>
    <property type="project" value="UniProtKB-KW"/>
</dbReference>
<organism evidence="6 7">
    <name type="scientific">Anaeromyces robustus</name>
    <dbReference type="NCBI Taxonomy" id="1754192"/>
    <lineage>
        <taxon>Eukaryota</taxon>
        <taxon>Fungi</taxon>
        <taxon>Fungi incertae sedis</taxon>
        <taxon>Chytridiomycota</taxon>
        <taxon>Chytridiomycota incertae sedis</taxon>
        <taxon>Neocallimastigomycetes</taxon>
        <taxon>Neocallimastigales</taxon>
        <taxon>Neocallimastigaceae</taxon>
        <taxon>Anaeromyces</taxon>
    </lineage>
</organism>
<evidence type="ECO:0000256" key="4">
    <source>
        <dbReference type="ARBA" id="ARBA00022801"/>
    </source>
</evidence>